<dbReference type="InterPro" id="IPR008492">
    <property type="entry name" value="Rv2714-like"/>
</dbReference>
<comment type="caution">
    <text evidence="1">The sequence shown here is derived from an EMBL/GenBank/DDBJ whole genome shotgun (WGS) entry which is preliminary data.</text>
</comment>
<name>A0ABW1QXQ3_9ACTN</name>
<dbReference type="InterPro" id="IPR038389">
    <property type="entry name" value="PSMG2_sf"/>
</dbReference>
<dbReference type="InterPro" id="IPR019151">
    <property type="entry name" value="Proteasome_assmbl_chaperone_2"/>
</dbReference>
<dbReference type="PIRSF" id="PIRSF028754">
    <property type="entry name" value="UCP028754"/>
    <property type="match status" value="1"/>
</dbReference>
<gene>
    <name evidence="1" type="ORF">ACFPWU_05745</name>
</gene>
<proteinExistence type="predicted"/>
<dbReference type="Proteomes" id="UP001596098">
    <property type="component" value="Unassembled WGS sequence"/>
</dbReference>
<sequence>MAEAVSRLVHIVDDVPELEDVEELTLVVALSGFLDAGHAGALAADHLQSLGDAPVVATFDVDVLYDYRARRPAITFSQDHYEAYDAPRLVVRLVRDSGGTPFLLLRGPEPDFRWEAFCLAVRDVVERFGVTRVVSMGAVPMAVPHTRPRAVTHHANDPELLTGASPWRSEIRVPTSVQALLELRLGEWGHAALGYTVHIPHYLAQMDYPVASISLLENLEIGGRMIVDLTGIRAKAAECDAEISTFLAEHAEVAEVVTALEQQYDTFQRAESTGASLLASDEPLPTADDLGRQFEQFLAGLDGPPEGDQIQE</sequence>
<dbReference type="Gene3D" id="3.40.50.10900">
    <property type="entry name" value="PAC-like subunit"/>
    <property type="match status" value="1"/>
</dbReference>
<keyword evidence="2" id="KW-1185">Reference proteome</keyword>
<dbReference type="Gene3D" id="1.10.287.100">
    <property type="match status" value="1"/>
</dbReference>
<dbReference type="EMBL" id="JBHSQI010000003">
    <property type="protein sequence ID" value="MFC6153166.1"/>
    <property type="molecule type" value="Genomic_DNA"/>
</dbReference>
<evidence type="ECO:0000313" key="1">
    <source>
        <dbReference type="EMBL" id="MFC6153166.1"/>
    </source>
</evidence>
<dbReference type="RefSeq" id="WP_128221034.1">
    <property type="nucleotide sequence ID" value="NZ_CP034929.1"/>
</dbReference>
<evidence type="ECO:0000313" key="2">
    <source>
        <dbReference type="Proteomes" id="UP001596098"/>
    </source>
</evidence>
<organism evidence="1 2">
    <name type="scientific">Nocardioides yefusunii</name>
    <dbReference type="NCBI Taxonomy" id="2500546"/>
    <lineage>
        <taxon>Bacteria</taxon>
        <taxon>Bacillati</taxon>
        <taxon>Actinomycetota</taxon>
        <taxon>Actinomycetes</taxon>
        <taxon>Propionibacteriales</taxon>
        <taxon>Nocardioidaceae</taxon>
        <taxon>Nocardioides</taxon>
    </lineage>
</organism>
<reference evidence="2" key="1">
    <citation type="journal article" date="2019" name="Int. J. Syst. Evol. Microbiol.">
        <title>The Global Catalogue of Microorganisms (GCM) 10K type strain sequencing project: providing services to taxonomists for standard genome sequencing and annotation.</title>
        <authorList>
            <consortium name="The Broad Institute Genomics Platform"/>
            <consortium name="The Broad Institute Genome Sequencing Center for Infectious Disease"/>
            <person name="Wu L."/>
            <person name="Ma J."/>
        </authorList>
    </citation>
    <scope>NUCLEOTIDE SEQUENCE [LARGE SCALE GENOMIC DNA]</scope>
    <source>
        <strain evidence="2">DFY28</strain>
    </source>
</reference>
<dbReference type="Pfam" id="PF09754">
    <property type="entry name" value="PAC2"/>
    <property type="match status" value="1"/>
</dbReference>
<protein>
    <submittedName>
        <fullName evidence="1">PAC2 family protein</fullName>
    </submittedName>
</protein>
<dbReference type="SUPFAM" id="SSF159659">
    <property type="entry name" value="Cgl1923-like"/>
    <property type="match status" value="1"/>
</dbReference>
<accession>A0ABW1QXQ3</accession>